<gene>
    <name evidence="9" type="ORF">SPI_03739</name>
</gene>
<protein>
    <submittedName>
        <fullName evidence="9">Chitin-binding, type 1</fullName>
    </submittedName>
</protein>
<dbReference type="InterPro" id="IPR036779">
    <property type="entry name" value="LysM_dom_sf"/>
</dbReference>
<feature type="disulfide bond" evidence="4">
    <location>
        <begin position="526"/>
        <end position="540"/>
    </location>
</feature>
<feature type="domain" description="Chitin-binding type-1" evidence="7">
    <location>
        <begin position="559"/>
        <end position="609"/>
    </location>
</feature>
<keyword evidence="4" id="KW-1015">Disulfide bond</keyword>
<evidence type="ECO:0000259" key="7">
    <source>
        <dbReference type="PROSITE" id="PS50941"/>
    </source>
</evidence>
<dbReference type="SUPFAM" id="SSF57016">
    <property type="entry name" value="Plant lectins/antimicrobial peptides"/>
    <property type="match status" value="5"/>
</dbReference>
<dbReference type="Gene3D" id="3.30.60.10">
    <property type="entry name" value="Endochitinase-like"/>
    <property type="match status" value="5"/>
</dbReference>
<dbReference type="EMBL" id="AZHD01000005">
    <property type="protein sequence ID" value="OAA63576.1"/>
    <property type="molecule type" value="Genomic_DNA"/>
</dbReference>
<dbReference type="SUPFAM" id="SSF54106">
    <property type="entry name" value="LysM domain"/>
    <property type="match status" value="2"/>
</dbReference>
<organism evidence="9 10">
    <name type="scientific">Niveomyces insectorum RCEF 264</name>
    <dbReference type="NCBI Taxonomy" id="1081102"/>
    <lineage>
        <taxon>Eukaryota</taxon>
        <taxon>Fungi</taxon>
        <taxon>Dikarya</taxon>
        <taxon>Ascomycota</taxon>
        <taxon>Pezizomycotina</taxon>
        <taxon>Sordariomycetes</taxon>
        <taxon>Hypocreomycetidae</taxon>
        <taxon>Hypocreales</taxon>
        <taxon>Cordycipitaceae</taxon>
        <taxon>Niveomyces</taxon>
    </lineage>
</organism>
<feature type="domain" description="Chitin-binding type-1" evidence="7">
    <location>
        <begin position="397"/>
        <end position="447"/>
    </location>
</feature>
<reference evidence="9 10" key="1">
    <citation type="journal article" date="2016" name="Genome Biol. Evol.">
        <title>Divergent and convergent evolution of fungal pathogenicity.</title>
        <authorList>
            <person name="Shang Y."/>
            <person name="Xiao G."/>
            <person name="Zheng P."/>
            <person name="Cen K."/>
            <person name="Zhan S."/>
            <person name="Wang C."/>
        </authorList>
    </citation>
    <scope>NUCLEOTIDE SEQUENCE [LARGE SCALE GENOMIC DNA]</scope>
    <source>
        <strain evidence="9 10">RCEF 264</strain>
    </source>
</reference>
<evidence type="ECO:0000256" key="2">
    <source>
        <dbReference type="ARBA" id="ARBA00023026"/>
    </source>
</evidence>
<feature type="chain" id="PRO_5007893911" evidence="6">
    <location>
        <begin position="26"/>
        <end position="609"/>
    </location>
</feature>
<dbReference type="SMART" id="SM00270">
    <property type="entry name" value="ChtBD1"/>
    <property type="match status" value="5"/>
</dbReference>
<feature type="disulfide bond" evidence="4">
    <location>
        <begin position="580"/>
        <end position="594"/>
    </location>
</feature>
<feature type="signal peptide" evidence="6">
    <location>
        <begin position="1"/>
        <end position="25"/>
    </location>
</feature>
<comment type="caution">
    <text evidence="9">The sequence shown here is derived from an EMBL/GenBank/DDBJ whole genome shotgun (WGS) entry which is preliminary data.</text>
</comment>
<feature type="domain" description="LysM" evidence="8">
    <location>
        <begin position="208"/>
        <end position="254"/>
    </location>
</feature>
<dbReference type="GO" id="GO:0008061">
    <property type="term" value="F:chitin binding"/>
    <property type="evidence" value="ECO:0007669"/>
    <property type="project" value="UniProtKB-UniRule"/>
</dbReference>
<feature type="domain" description="LysM" evidence="8">
    <location>
        <begin position="119"/>
        <end position="164"/>
    </location>
</feature>
<evidence type="ECO:0000256" key="5">
    <source>
        <dbReference type="SAM" id="MobiDB-lite"/>
    </source>
</evidence>
<dbReference type="PROSITE" id="PS50941">
    <property type="entry name" value="CHIT_BIND_I_2"/>
    <property type="match status" value="5"/>
</dbReference>
<evidence type="ECO:0000256" key="6">
    <source>
        <dbReference type="SAM" id="SignalP"/>
    </source>
</evidence>
<feature type="domain" description="Chitin-binding type-1" evidence="7">
    <location>
        <begin position="451"/>
        <end position="501"/>
    </location>
</feature>
<feature type="disulfide bond" evidence="4">
    <location>
        <begin position="364"/>
        <end position="378"/>
    </location>
</feature>
<feature type="domain" description="Chitin-binding type-1" evidence="7">
    <location>
        <begin position="343"/>
        <end position="393"/>
    </location>
</feature>
<dbReference type="STRING" id="1081102.A0A167WBG5"/>
<dbReference type="Gene3D" id="3.10.350.10">
    <property type="entry name" value="LysM domain"/>
    <property type="match status" value="4"/>
</dbReference>
<feature type="region of interest" description="Disordered" evidence="5">
    <location>
        <begin position="88"/>
        <end position="111"/>
    </location>
</feature>
<dbReference type="AlphaFoldDB" id="A0A167WBG5"/>
<keyword evidence="1 4" id="KW-0147">Chitin-binding</keyword>
<keyword evidence="10" id="KW-1185">Reference proteome</keyword>
<feature type="region of interest" description="Disordered" evidence="5">
    <location>
        <begin position="175"/>
        <end position="196"/>
    </location>
</feature>
<feature type="disulfide bond" evidence="4">
    <location>
        <begin position="472"/>
        <end position="486"/>
    </location>
</feature>
<comment type="similarity">
    <text evidence="3">Belongs to the secreted LysM effector family.</text>
</comment>
<dbReference type="OrthoDB" id="1193027at2759"/>
<dbReference type="PROSITE" id="PS51782">
    <property type="entry name" value="LYSM"/>
    <property type="match status" value="4"/>
</dbReference>
<dbReference type="InterPro" id="IPR001002">
    <property type="entry name" value="Chitin-bd_1"/>
</dbReference>
<feature type="domain" description="LysM" evidence="8">
    <location>
        <begin position="35"/>
        <end position="79"/>
    </location>
</feature>
<feature type="domain" description="Chitin-binding type-1" evidence="7">
    <location>
        <begin position="505"/>
        <end position="555"/>
    </location>
</feature>
<evidence type="ECO:0000313" key="9">
    <source>
        <dbReference type="EMBL" id="OAA63576.1"/>
    </source>
</evidence>
<proteinExistence type="inferred from homology"/>
<feature type="disulfide bond" evidence="4">
    <location>
        <begin position="418"/>
        <end position="432"/>
    </location>
</feature>
<evidence type="ECO:0000256" key="3">
    <source>
        <dbReference type="ARBA" id="ARBA00044955"/>
    </source>
</evidence>
<keyword evidence="6" id="KW-0732">Signal</keyword>
<dbReference type="CDD" id="cd00118">
    <property type="entry name" value="LysM"/>
    <property type="match status" value="2"/>
</dbReference>
<sequence>MNMNMNMHFRSLLAAGLLLPRLASGSGTSTVTCGFSMPASTGDTCTSFAVEWGLTEAGFEALNPGVVCPNLVAGTSYCVIGTVTAPTTTTTTTTRPTTTTTTRPASPTSTLPTVVDCTLSTAASDGDTCRSFTEEWGTSLSQFEALNPGVTCPGALVGGRSYCIVGSVVTVSVRPSKTTSSAPSPSASDISGGAPSPTQPGLAANCANFYLVAASDSCSTIATRFRLAAAVFAAWNPAVGATCDHLLPGYYVCVGIASSSSSTSSAPPLSSSTVPAGPKQPGIAPNCDSYHLVVPGNHCSTLEIQYNITAADFAAWNPAVGADCANLVPGYDVCVGVRPISTDGKCGAASAVGATCIGSAFGSCCSVKGNCGGTPAFCGVPEGCQTTFGICTPVSQDGKCGAASAENAMCIGSAFGDCCSAKGNCGHSPAFCGVPEGCQAAFGTCTPVSTDGKCGAASTVNAMCLGSGFGDCCSVKGNCGSTQAFCGVPEGCQSTYGVCTPVSTDGKCGAASAVNAMCLGSAFGDCCSVKGNCGASPAFCGVPQGCQSAYGTCTPVSTDGKCAAASTTNAMCQGSAFGDCCSVKGNCGATPAFCGVPEGCQPIFGTCTS</sequence>
<dbReference type="SMART" id="SM00257">
    <property type="entry name" value="LysM"/>
    <property type="match status" value="3"/>
</dbReference>
<dbReference type="PANTHER" id="PTHR34997:SF1">
    <property type="entry name" value="PEPTIDOGLYCAN-BINDING LYSIN DOMAIN"/>
    <property type="match status" value="1"/>
</dbReference>
<dbReference type="Proteomes" id="UP000076874">
    <property type="component" value="Unassembled WGS sequence"/>
</dbReference>
<dbReference type="InterPro" id="IPR018392">
    <property type="entry name" value="LysM"/>
</dbReference>
<comment type="caution">
    <text evidence="4">Lacks conserved residue(s) required for the propagation of feature annotation.</text>
</comment>
<keyword evidence="2" id="KW-0843">Virulence</keyword>
<dbReference type="InterPro" id="IPR036861">
    <property type="entry name" value="Endochitinase-like_sf"/>
</dbReference>
<evidence type="ECO:0000256" key="1">
    <source>
        <dbReference type="ARBA" id="ARBA00022669"/>
    </source>
</evidence>
<dbReference type="Pfam" id="PF01476">
    <property type="entry name" value="LysM"/>
    <property type="match status" value="3"/>
</dbReference>
<name>A0A167WBG5_9HYPO</name>
<evidence type="ECO:0000313" key="10">
    <source>
        <dbReference type="Proteomes" id="UP000076874"/>
    </source>
</evidence>
<evidence type="ECO:0000256" key="4">
    <source>
        <dbReference type="PROSITE-ProRule" id="PRU00261"/>
    </source>
</evidence>
<dbReference type="InterPro" id="IPR052210">
    <property type="entry name" value="LysM1-like"/>
</dbReference>
<feature type="domain" description="LysM" evidence="8">
    <location>
        <begin position="289"/>
        <end position="335"/>
    </location>
</feature>
<accession>A0A167WBG5</accession>
<evidence type="ECO:0000259" key="8">
    <source>
        <dbReference type="PROSITE" id="PS51782"/>
    </source>
</evidence>
<dbReference type="PANTHER" id="PTHR34997">
    <property type="entry name" value="AM15"/>
    <property type="match status" value="1"/>
</dbReference>